<dbReference type="KEGG" id="vg:26516594"/>
<evidence type="ECO:0000256" key="1">
    <source>
        <dbReference type="SAM" id="MobiDB-lite"/>
    </source>
</evidence>
<sequence length="122" mass="13910">MESKNLSSPTTEDVSLEELAGVSREEERGLYCDEDGNPVKLTYDQLVQDFCDQHKEAVTEYKKMSEALDNMSYSSTVTRVSLEGLQEKKDKLNKLQGAVEALYLFKMHVDPTITDKDFTFED</sequence>
<feature type="region of interest" description="Disordered" evidence="1">
    <location>
        <begin position="1"/>
        <end position="34"/>
    </location>
</feature>
<proteinExistence type="predicted"/>
<reference evidence="2 3" key="1">
    <citation type="submission" date="2014-11" db="EMBL/GenBank/DDBJ databases">
        <authorList>
            <person name="Fedida A."/>
            <person name="Lindell D."/>
        </authorList>
    </citation>
    <scope>NUCLEOTIDE SEQUENCE [LARGE SCALE GENOMIC DNA]</scope>
</reference>
<feature type="compositionally biased region" description="Polar residues" evidence="1">
    <location>
        <begin position="1"/>
        <end position="13"/>
    </location>
</feature>
<dbReference type="EMBL" id="KP211958">
    <property type="protein sequence ID" value="AJK27476.1"/>
    <property type="molecule type" value="Genomic_DNA"/>
</dbReference>
<organism evidence="2 3">
    <name type="scientific">Cyanophage P-TIM40</name>
    <dbReference type="NCBI Taxonomy" id="1589733"/>
    <lineage>
        <taxon>Viruses</taxon>
        <taxon>Duplodnaviria</taxon>
        <taxon>Heunggongvirae</taxon>
        <taxon>Uroviricota</taxon>
        <taxon>Caudoviricetes</taxon>
        <taxon>Pantevenvirales</taxon>
        <taxon>Kyanoviridae</taxon>
        <taxon>Libanvirus</taxon>
        <taxon>Libanvirus ptim40</taxon>
    </lineage>
</organism>
<dbReference type="Proteomes" id="UP000032135">
    <property type="component" value="Segment"/>
</dbReference>
<keyword evidence="3" id="KW-1185">Reference proteome</keyword>
<dbReference type="RefSeq" id="YP_009188124.1">
    <property type="nucleotide sequence ID" value="NC_028663.1"/>
</dbReference>
<evidence type="ECO:0000313" key="3">
    <source>
        <dbReference type="Proteomes" id="UP000032135"/>
    </source>
</evidence>
<gene>
    <name evidence="2" type="ORF">PTIM40_49</name>
</gene>
<name>A0A0C5AAT1_9CAUD</name>
<protein>
    <submittedName>
        <fullName evidence="2">Uncharacterized protein</fullName>
    </submittedName>
</protein>
<accession>A0A0C5AAT1</accession>
<dbReference type="GeneID" id="26516594"/>
<evidence type="ECO:0000313" key="2">
    <source>
        <dbReference type="EMBL" id="AJK27476.1"/>
    </source>
</evidence>